<evidence type="ECO:0000256" key="6">
    <source>
        <dbReference type="ARBA" id="ARBA00022691"/>
    </source>
</evidence>
<evidence type="ECO:0000256" key="14">
    <source>
        <dbReference type="PIRSR" id="PIRSR036426-1"/>
    </source>
</evidence>
<evidence type="ECO:0000256" key="12">
    <source>
        <dbReference type="ARBA" id="ARBA00025705"/>
    </source>
</evidence>
<keyword evidence="5 15" id="KW-0808">Transferase</keyword>
<dbReference type="Gene3D" id="3.40.50.720">
    <property type="entry name" value="NAD(P)-binding Rossmann-like Domain"/>
    <property type="match status" value="1"/>
</dbReference>
<dbReference type="InterPro" id="IPR019478">
    <property type="entry name" value="Sirohaem_synthase_dimer_dom"/>
</dbReference>
<dbReference type="NCBIfam" id="TIGR01470">
    <property type="entry name" value="cysG_Nterm"/>
    <property type="match status" value="1"/>
</dbReference>
<evidence type="ECO:0000256" key="4">
    <source>
        <dbReference type="ARBA" id="ARBA00022603"/>
    </source>
</evidence>
<keyword evidence="19" id="KW-1185">Reference proteome</keyword>
<dbReference type="SUPFAM" id="SSF75615">
    <property type="entry name" value="Siroheme synthase middle domains-like"/>
    <property type="match status" value="1"/>
</dbReference>
<evidence type="ECO:0000313" key="19">
    <source>
        <dbReference type="Proteomes" id="UP000193827"/>
    </source>
</evidence>
<dbReference type="InterPro" id="IPR036291">
    <property type="entry name" value="NAD(P)-bd_dom_sf"/>
</dbReference>
<dbReference type="FunFam" id="3.40.1010.10:FF:000001">
    <property type="entry name" value="Siroheme synthase"/>
    <property type="match status" value="1"/>
</dbReference>
<dbReference type="InterPro" id="IPR014777">
    <property type="entry name" value="4pyrrole_Mease_sub1"/>
</dbReference>
<keyword evidence="9" id="KW-0456">Lyase</keyword>
<comment type="pathway">
    <text evidence="12">Porphyrin-containing compound metabolism; siroheme biosynthesis; precorrin-2 from uroporphyrinogen III: step 1/1.</text>
</comment>
<keyword evidence="11" id="KW-0511">Multifunctional enzyme</keyword>
<dbReference type="Pfam" id="PF00590">
    <property type="entry name" value="TP_methylase"/>
    <property type="match status" value="1"/>
</dbReference>
<evidence type="ECO:0000313" key="18">
    <source>
        <dbReference type="EMBL" id="SLN61572.1"/>
    </source>
</evidence>
<dbReference type="GO" id="GO:0032259">
    <property type="term" value="P:methylation"/>
    <property type="evidence" value="ECO:0007669"/>
    <property type="project" value="UniProtKB-KW"/>
</dbReference>
<dbReference type="PIRSF" id="PIRSF036426">
    <property type="entry name" value="Sirohaem_synth"/>
    <property type="match status" value="1"/>
</dbReference>
<keyword evidence="10" id="KW-0627">Porphyrin biosynthesis</keyword>
<dbReference type="UniPathway" id="UPA00262">
    <property type="reaction ID" value="UER00211"/>
</dbReference>
<evidence type="ECO:0000256" key="10">
    <source>
        <dbReference type="ARBA" id="ARBA00023244"/>
    </source>
</evidence>
<dbReference type="AlphaFoldDB" id="A0A1Y5TE38"/>
<dbReference type="SUPFAM" id="SSF51735">
    <property type="entry name" value="NAD(P)-binding Rossmann-fold domains"/>
    <property type="match status" value="1"/>
</dbReference>
<feature type="active site" description="Proton donor" evidence="14">
    <location>
        <position position="271"/>
    </location>
</feature>
<evidence type="ECO:0000256" key="1">
    <source>
        <dbReference type="ARBA" id="ARBA00005010"/>
    </source>
</evidence>
<organism evidence="18 19">
    <name type="scientific">Roseovarius litorisediminis</name>
    <dbReference type="NCBI Taxonomy" id="1312363"/>
    <lineage>
        <taxon>Bacteria</taxon>
        <taxon>Pseudomonadati</taxon>
        <taxon>Pseudomonadota</taxon>
        <taxon>Alphaproteobacteria</taxon>
        <taxon>Rhodobacterales</taxon>
        <taxon>Roseobacteraceae</taxon>
        <taxon>Roseovarius</taxon>
    </lineage>
</organism>
<keyword evidence="6" id="KW-0949">S-adenosyl-L-methionine</keyword>
<name>A0A1Y5TE38_9RHOB</name>
<keyword evidence="8" id="KW-0520">NAD</keyword>
<dbReference type="InterPro" id="IPR014776">
    <property type="entry name" value="4pyrrole_Mease_sub2"/>
</dbReference>
<dbReference type="NCBIfam" id="NF007922">
    <property type="entry name" value="PRK10637.1"/>
    <property type="match status" value="1"/>
</dbReference>
<dbReference type="RefSeq" id="WP_085893654.1">
    <property type="nucleotide sequence ID" value="NZ_FWFL01000010.1"/>
</dbReference>
<dbReference type="InterPro" id="IPR000878">
    <property type="entry name" value="4pyrrol_Mease"/>
</dbReference>
<dbReference type="PROSITE" id="PS00840">
    <property type="entry name" value="SUMT_2"/>
    <property type="match status" value="1"/>
</dbReference>
<dbReference type="Pfam" id="PF10414">
    <property type="entry name" value="CysG_dimeriser"/>
    <property type="match status" value="1"/>
</dbReference>
<dbReference type="Pfam" id="PF13241">
    <property type="entry name" value="NAD_binding_7"/>
    <property type="match status" value="1"/>
</dbReference>
<dbReference type="PANTHER" id="PTHR45790:SF3">
    <property type="entry name" value="S-ADENOSYL-L-METHIONINE-DEPENDENT UROPORPHYRINOGEN III METHYLTRANSFERASE, CHLOROPLASTIC"/>
    <property type="match status" value="1"/>
</dbReference>
<evidence type="ECO:0000256" key="2">
    <source>
        <dbReference type="ARBA" id="ARBA00005879"/>
    </source>
</evidence>
<dbReference type="PROSITE" id="PS00839">
    <property type="entry name" value="SUMT_1"/>
    <property type="match status" value="1"/>
</dbReference>
<dbReference type="GO" id="GO:0019354">
    <property type="term" value="P:siroheme biosynthetic process"/>
    <property type="evidence" value="ECO:0007669"/>
    <property type="project" value="UniProtKB-UniPathway"/>
</dbReference>
<dbReference type="NCBIfam" id="TIGR01469">
    <property type="entry name" value="cobA_cysG_Cterm"/>
    <property type="match status" value="1"/>
</dbReference>
<dbReference type="InterPro" id="IPR012409">
    <property type="entry name" value="Sirohaem_synth"/>
</dbReference>
<keyword evidence="7" id="KW-0560">Oxidoreductase</keyword>
<evidence type="ECO:0000256" key="7">
    <source>
        <dbReference type="ARBA" id="ARBA00023002"/>
    </source>
</evidence>
<feature type="domain" description="Tetrapyrrole methylase" evidence="16">
    <location>
        <begin position="219"/>
        <end position="428"/>
    </location>
</feature>
<dbReference type="OrthoDB" id="9815856at2"/>
<evidence type="ECO:0000256" key="11">
    <source>
        <dbReference type="ARBA" id="ARBA00023268"/>
    </source>
</evidence>
<evidence type="ECO:0000256" key="8">
    <source>
        <dbReference type="ARBA" id="ARBA00023027"/>
    </source>
</evidence>
<dbReference type="GO" id="GO:0009236">
    <property type="term" value="P:cobalamin biosynthetic process"/>
    <property type="evidence" value="ECO:0007669"/>
    <property type="project" value="UniProtKB-KW"/>
</dbReference>
<dbReference type="SUPFAM" id="SSF53790">
    <property type="entry name" value="Tetrapyrrole methylase"/>
    <property type="match status" value="1"/>
</dbReference>
<dbReference type="GO" id="GO:0051266">
    <property type="term" value="F:sirohydrochlorin ferrochelatase activity"/>
    <property type="evidence" value="ECO:0007669"/>
    <property type="project" value="InterPro"/>
</dbReference>
<reference evidence="18 19" key="1">
    <citation type="submission" date="2017-03" db="EMBL/GenBank/DDBJ databases">
        <authorList>
            <person name="Afonso C.L."/>
            <person name="Miller P.J."/>
            <person name="Scott M.A."/>
            <person name="Spackman E."/>
            <person name="Goraichik I."/>
            <person name="Dimitrov K.M."/>
            <person name="Suarez D.L."/>
            <person name="Swayne D.E."/>
        </authorList>
    </citation>
    <scope>NUCLEOTIDE SEQUENCE [LARGE SCALE GENOMIC DNA]</scope>
    <source>
        <strain evidence="18 19">CECT 8287</strain>
    </source>
</reference>
<sequence length="465" mass="49646">MKHFPIFLALEGRRIVLSGGGDAALAKLRLLLKTRGHITVFARSPAPEIETWATEGRLTLARRAFGPGDALCAALFYAADENPVEDARTSALARADGALVNIVDNLADSQFITPAIVDRDPVTIAIGTEGAAPVLARAIKADLEARLPATLGTLARIGKAFRKVADILPMGRRRRDFWADFYFSAGPRAMDQGGEDGVRQTLDTLLAHHLATPEREGHVAFVGAGPGDPELLTLKARKALDAADVVIHDRLVTPEILELARREATLIDAGKEGFGPSMSQDEINQLIIRHAAKGAQVVRLKGGDPTVFGRLDEEIEAVQGAGISWHVVPGITAASASVASIGQSLTKRGRNASVRLLTGHDMKGFADHDWRTLARPGEVAAIYMGKKSARFIQGRLIMHGAERTTPITLVENASRPDQRVLSTTLEQLPLDLANAGATGPALMLFGLAPRAAQAALFDNAEQELA</sequence>
<dbReference type="Gene3D" id="3.30.950.10">
    <property type="entry name" value="Methyltransferase, Cobalt-precorrin-4 Transmethylase, Domain 2"/>
    <property type="match status" value="1"/>
</dbReference>
<dbReference type="InterPro" id="IPR006367">
    <property type="entry name" value="Sirohaem_synthase_N"/>
</dbReference>
<dbReference type="InterPro" id="IPR050161">
    <property type="entry name" value="Siro_Cobalamin_biosynth"/>
</dbReference>
<evidence type="ECO:0000256" key="3">
    <source>
        <dbReference type="ARBA" id="ARBA00022573"/>
    </source>
</evidence>
<dbReference type="InterPro" id="IPR003043">
    <property type="entry name" value="Uropor_MeTrfase_CS"/>
</dbReference>
<comment type="pathway">
    <text evidence="1">Porphyrin-containing compound metabolism; siroheme biosynthesis; sirohydrochlorin from precorrin-2: step 1/1.</text>
</comment>
<comment type="similarity">
    <text evidence="2 15">Belongs to the precorrin methyltransferase family.</text>
</comment>
<dbReference type="CDD" id="cd11642">
    <property type="entry name" value="SUMT"/>
    <property type="match status" value="1"/>
</dbReference>
<dbReference type="InterPro" id="IPR035996">
    <property type="entry name" value="4pyrrol_Methylase_sf"/>
</dbReference>
<keyword evidence="3" id="KW-0169">Cobalamin biosynthesis</keyword>
<evidence type="ECO:0000256" key="15">
    <source>
        <dbReference type="RuleBase" id="RU003960"/>
    </source>
</evidence>
<protein>
    <submittedName>
        <fullName evidence="18">Siroheme synthase</fullName>
    </submittedName>
</protein>
<evidence type="ECO:0000256" key="9">
    <source>
        <dbReference type="ARBA" id="ARBA00023239"/>
    </source>
</evidence>
<dbReference type="NCBIfam" id="NF004790">
    <property type="entry name" value="PRK06136.1"/>
    <property type="match status" value="1"/>
</dbReference>
<evidence type="ECO:0000256" key="5">
    <source>
        <dbReference type="ARBA" id="ARBA00022679"/>
    </source>
</evidence>
<dbReference type="EMBL" id="FWFL01000010">
    <property type="protein sequence ID" value="SLN61572.1"/>
    <property type="molecule type" value="Genomic_DNA"/>
</dbReference>
<feature type="active site" description="Proton acceptor" evidence="14">
    <location>
        <position position="249"/>
    </location>
</feature>
<accession>A0A1Y5TE38</accession>
<dbReference type="Gene3D" id="3.40.1010.10">
    <property type="entry name" value="Cobalt-precorrin-4 Transmethylase, Domain 1"/>
    <property type="match status" value="1"/>
</dbReference>
<dbReference type="Gene3D" id="3.30.160.110">
    <property type="entry name" value="Siroheme synthase, domain 2"/>
    <property type="match status" value="1"/>
</dbReference>
<comment type="catalytic activity">
    <reaction evidence="13">
        <text>precorrin-2 + NAD(+) = sirohydrochlorin + NADH + 2 H(+)</text>
        <dbReference type="Rhea" id="RHEA:15613"/>
        <dbReference type="ChEBI" id="CHEBI:15378"/>
        <dbReference type="ChEBI" id="CHEBI:57540"/>
        <dbReference type="ChEBI" id="CHEBI:57945"/>
        <dbReference type="ChEBI" id="CHEBI:58351"/>
        <dbReference type="ChEBI" id="CHEBI:58827"/>
        <dbReference type="EC" id="1.3.1.76"/>
    </reaction>
</comment>
<dbReference type="GO" id="GO:0004851">
    <property type="term" value="F:uroporphyrin-III C-methyltransferase activity"/>
    <property type="evidence" value="ECO:0007669"/>
    <property type="project" value="InterPro"/>
</dbReference>
<evidence type="ECO:0000259" key="16">
    <source>
        <dbReference type="Pfam" id="PF00590"/>
    </source>
</evidence>
<proteinExistence type="inferred from homology"/>
<evidence type="ECO:0000256" key="13">
    <source>
        <dbReference type="ARBA" id="ARBA00047561"/>
    </source>
</evidence>
<dbReference type="InterPro" id="IPR006366">
    <property type="entry name" value="CobA/CysG_C"/>
</dbReference>
<gene>
    <name evidence="18" type="primary">cysG</name>
    <name evidence="18" type="ORF">PEL8287_03338</name>
</gene>
<evidence type="ECO:0000259" key="17">
    <source>
        <dbReference type="Pfam" id="PF10414"/>
    </source>
</evidence>
<dbReference type="PANTHER" id="PTHR45790">
    <property type="entry name" value="SIROHEME SYNTHASE-RELATED"/>
    <property type="match status" value="1"/>
</dbReference>
<feature type="domain" description="Sirohaem synthase dimerisation" evidence="17">
    <location>
        <begin position="151"/>
        <end position="206"/>
    </location>
</feature>
<dbReference type="GO" id="GO:0051287">
    <property type="term" value="F:NAD binding"/>
    <property type="evidence" value="ECO:0007669"/>
    <property type="project" value="InterPro"/>
</dbReference>
<dbReference type="Proteomes" id="UP000193827">
    <property type="component" value="Unassembled WGS sequence"/>
</dbReference>
<dbReference type="GO" id="GO:0043115">
    <property type="term" value="F:precorrin-2 dehydrogenase activity"/>
    <property type="evidence" value="ECO:0007669"/>
    <property type="project" value="UniProtKB-EC"/>
</dbReference>
<keyword evidence="4 15" id="KW-0489">Methyltransferase</keyword>